<dbReference type="eggNOG" id="arCOG02048">
    <property type="taxonomic scope" value="Archaea"/>
</dbReference>
<evidence type="ECO:0000259" key="1">
    <source>
        <dbReference type="Pfam" id="PF02602"/>
    </source>
</evidence>
<dbReference type="Pfam" id="PF02602">
    <property type="entry name" value="HEM4"/>
    <property type="match status" value="1"/>
</dbReference>
<dbReference type="PANTHER" id="PTHR40082:SF1">
    <property type="entry name" value="BLR5956 PROTEIN"/>
    <property type="match status" value="1"/>
</dbReference>
<dbReference type="NCBIfam" id="NF004587">
    <property type="entry name" value="PRK05928.2-5"/>
    <property type="match status" value="1"/>
</dbReference>
<dbReference type="STRING" id="351160.RCIX916"/>
<keyword evidence="3" id="KW-1185">Reference proteome</keyword>
<dbReference type="OrthoDB" id="15395at2157"/>
<dbReference type="PANTHER" id="PTHR40082">
    <property type="entry name" value="BLR5956 PROTEIN"/>
    <property type="match status" value="1"/>
</dbReference>
<proteinExistence type="predicted"/>
<sequence length="256" mass="28191">MKRIAVTRPRKFLPDTVRILKEKGLEAVPVPMMEMIPRNDGALEAFFKRLEAGEADTVIITSQNGVQFIYDKAPDPAALTKQLNSVEVIGIGPRTNSVLTERGITHLQMPGTFSSEGLVQDFCAKLKGKRVEVLRSNHGNPILISGLEAGGAKVREIIVYDIVPLKGEEQAAFVREALEGRIDAYTFTSTMTARSLLMMGESMGVLDPLKREINSKKVAVIGHPTADFLKKSGIRVDAVPERFTFEDMVEALLRVL</sequence>
<dbReference type="GO" id="GO:0006780">
    <property type="term" value="P:uroporphyrinogen III biosynthetic process"/>
    <property type="evidence" value="ECO:0007669"/>
    <property type="project" value="InterPro"/>
</dbReference>
<dbReference type="InterPro" id="IPR003754">
    <property type="entry name" value="4pyrrol_synth_uPrphyn_synth"/>
</dbReference>
<dbReference type="SUPFAM" id="SSF69618">
    <property type="entry name" value="HemD-like"/>
    <property type="match status" value="1"/>
</dbReference>
<name>Q0W5T0_METAR</name>
<gene>
    <name evidence="2" type="primary">hemD</name>
    <name evidence="2" type="ORF">RCIX916</name>
</gene>
<dbReference type="Gene3D" id="3.40.50.10090">
    <property type="match status" value="2"/>
</dbReference>
<dbReference type="AlphaFoldDB" id="Q0W5T0"/>
<evidence type="ECO:0000313" key="3">
    <source>
        <dbReference type="Proteomes" id="UP000000663"/>
    </source>
</evidence>
<organism evidence="2 3">
    <name type="scientific">Methanocella arvoryzae (strain DSM 22066 / NBRC 105507 / MRE50)</name>
    <dbReference type="NCBI Taxonomy" id="351160"/>
    <lineage>
        <taxon>Archaea</taxon>
        <taxon>Methanobacteriati</taxon>
        <taxon>Methanobacteriota</taxon>
        <taxon>Stenosarchaea group</taxon>
        <taxon>Methanomicrobia</taxon>
        <taxon>Methanocellales</taxon>
        <taxon>Methanocellaceae</taxon>
        <taxon>Methanocella</taxon>
    </lineage>
</organism>
<dbReference type="InterPro" id="IPR039793">
    <property type="entry name" value="UROS/Hem4"/>
</dbReference>
<feature type="domain" description="Tetrapyrrole biosynthesis uroporphyrinogen III synthase" evidence="1">
    <location>
        <begin position="16"/>
        <end position="250"/>
    </location>
</feature>
<dbReference type="GO" id="GO:0004852">
    <property type="term" value="F:uroporphyrinogen-III synthase activity"/>
    <property type="evidence" value="ECO:0007669"/>
    <property type="project" value="UniProtKB-EC"/>
</dbReference>
<evidence type="ECO:0000313" key="2">
    <source>
        <dbReference type="EMBL" id="CAJ36263.1"/>
    </source>
</evidence>
<dbReference type="Proteomes" id="UP000000663">
    <property type="component" value="Chromosome"/>
</dbReference>
<dbReference type="EMBL" id="AM114193">
    <property type="protein sequence ID" value="CAJ36263.1"/>
    <property type="molecule type" value="Genomic_DNA"/>
</dbReference>
<accession>Q0W5T0</accession>
<dbReference type="CDD" id="cd06578">
    <property type="entry name" value="HemD"/>
    <property type="match status" value="1"/>
</dbReference>
<dbReference type="InterPro" id="IPR036108">
    <property type="entry name" value="4pyrrol_syn_uPrphyn_synt_sf"/>
</dbReference>
<dbReference type="GeneID" id="5143048"/>
<keyword evidence="2" id="KW-0456">Lyase</keyword>
<protein>
    <submittedName>
        <fullName evidence="2">Uroporphyrinogen-III synthase</fullName>
        <ecNumber evidence="2">4.2.1.75</ecNumber>
    </submittedName>
</protein>
<reference evidence="2 3" key="1">
    <citation type="journal article" date="2006" name="Science">
        <title>Genome of rice cluster I archaea -- the key methane producers in the rice rhizosphere.</title>
        <authorList>
            <person name="Erkel C."/>
            <person name="Kube M."/>
            <person name="Reinhardt R."/>
            <person name="Liesack W."/>
        </authorList>
    </citation>
    <scope>NUCLEOTIDE SEQUENCE [LARGE SCALE GENOMIC DNA]</scope>
    <source>
        <strain evidence="3">DSM 22066 / NBRC 105507 / MRE50</strain>
    </source>
</reference>
<dbReference type="KEGG" id="rci:RCIX916"/>
<dbReference type="RefSeq" id="WP_012036255.1">
    <property type="nucleotide sequence ID" value="NC_009464.1"/>
</dbReference>
<dbReference type="EC" id="4.2.1.75" evidence="2"/>